<dbReference type="KEGG" id="tli:Tlie_0035"/>
<dbReference type="OrthoDB" id="9813151at2"/>
<dbReference type="GO" id="GO:0016036">
    <property type="term" value="P:cellular response to phosphate starvation"/>
    <property type="evidence" value="ECO:0007669"/>
    <property type="project" value="TreeGrafter"/>
</dbReference>
<dbReference type="STRING" id="580340.Tlie_0035"/>
<dbReference type="eggNOG" id="COG5002">
    <property type="taxonomic scope" value="Bacteria"/>
</dbReference>
<dbReference type="Proteomes" id="UP000005868">
    <property type="component" value="Chromosome"/>
</dbReference>
<keyword evidence="5 9" id="KW-0418">Kinase</keyword>
<dbReference type="FunFam" id="1.10.287.130:FF:000001">
    <property type="entry name" value="Two-component sensor histidine kinase"/>
    <property type="match status" value="1"/>
</dbReference>
<dbReference type="InterPro" id="IPR004358">
    <property type="entry name" value="Sig_transdc_His_kin-like_C"/>
</dbReference>
<dbReference type="GO" id="GO:0000155">
    <property type="term" value="F:phosphorelay sensor kinase activity"/>
    <property type="evidence" value="ECO:0007669"/>
    <property type="project" value="InterPro"/>
</dbReference>
<dbReference type="Gene3D" id="6.10.340.10">
    <property type="match status" value="1"/>
</dbReference>
<dbReference type="PRINTS" id="PR00344">
    <property type="entry name" value="BCTRLSENSOR"/>
</dbReference>
<dbReference type="InterPro" id="IPR035965">
    <property type="entry name" value="PAS-like_dom_sf"/>
</dbReference>
<reference evidence="9 10" key="2">
    <citation type="journal article" date="2012" name="Stand. Genomic Sci.">
        <title>Genome sequence of the moderately thermophilic, amino-acid-degrading and sulfur-reducing bacterium Thermovirga lienii type strain (Cas60314(T)).</title>
        <authorList>
            <person name="Goker M."/>
            <person name="Saunders E."/>
            <person name="Lapidus A."/>
            <person name="Nolan M."/>
            <person name="Lucas S."/>
            <person name="Hammon N."/>
            <person name="Deshpande S."/>
            <person name="Cheng J.F."/>
            <person name="Han C."/>
            <person name="Tapia R."/>
            <person name="Goodwin L.A."/>
            <person name="Pitluck S."/>
            <person name="Liolios K."/>
            <person name="Mavromatis K."/>
            <person name="Pagani I."/>
            <person name="Ivanova N."/>
            <person name="Mikhailova N."/>
            <person name="Pati A."/>
            <person name="Chen A."/>
            <person name="Palaniappan K."/>
            <person name="Land M."/>
            <person name="Chang Y.J."/>
            <person name="Jeffries C.D."/>
            <person name="Brambilla E.M."/>
            <person name="Rohde M."/>
            <person name="Spring S."/>
            <person name="Detter J.C."/>
            <person name="Woyke T."/>
            <person name="Bristow J."/>
            <person name="Eisen J.A."/>
            <person name="Markowitz V."/>
            <person name="Hugenholtz P."/>
            <person name="Kyrpides N.C."/>
            <person name="Klenk H.P."/>
        </authorList>
    </citation>
    <scope>NUCLEOTIDE SEQUENCE [LARGE SCALE GENOMIC DNA]</scope>
    <source>
        <strain evidence="10">ATCC BAA-1197 / DSM 17291 / Cas60314</strain>
    </source>
</reference>
<dbReference type="InterPro" id="IPR003594">
    <property type="entry name" value="HATPase_dom"/>
</dbReference>
<dbReference type="AlphaFoldDB" id="G7V5F4"/>
<dbReference type="SMART" id="SM00387">
    <property type="entry name" value="HATPase_c"/>
    <property type="match status" value="1"/>
</dbReference>
<dbReference type="PROSITE" id="PS50109">
    <property type="entry name" value="HIS_KIN"/>
    <property type="match status" value="1"/>
</dbReference>
<feature type="transmembrane region" description="Helical" evidence="7">
    <location>
        <begin position="12"/>
        <end position="28"/>
    </location>
</feature>
<evidence type="ECO:0000259" key="8">
    <source>
        <dbReference type="PROSITE" id="PS50109"/>
    </source>
</evidence>
<dbReference type="CDD" id="cd00082">
    <property type="entry name" value="HisKA"/>
    <property type="match status" value="1"/>
</dbReference>
<name>G7V5F4_THELD</name>
<dbReference type="Gene3D" id="3.30.450.20">
    <property type="entry name" value="PAS domain"/>
    <property type="match status" value="1"/>
</dbReference>
<evidence type="ECO:0000313" key="10">
    <source>
        <dbReference type="Proteomes" id="UP000005868"/>
    </source>
</evidence>
<dbReference type="CDD" id="cd00075">
    <property type="entry name" value="HATPase"/>
    <property type="match status" value="1"/>
</dbReference>
<dbReference type="SUPFAM" id="SSF47384">
    <property type="entry name" value="Homodimeric domain of signal transducing histidine kinase"/>
    <property type="match status" value="1"/>
</dbReference>
<dbReference type="Gene3D" id="3.30.565.10">
    <property type="entry name" value="Histidine kinase-like ATPase, C-terminal domain"/>
    <property type="match status" value="1"/>
</dbReference>
<keyword evidence="7" id="KW-0812">Transmembrane</keyword>
<dbReference type="EC" id="2.7.13.3" evidence="2"/>
<dbReference type="HOGENOM" id="CLU_000445_89_2_0"/>
<evidence type="ECO:0000256" key="5">
    <source>
        <dbReference type="ARBA" id="ARBA00022777"/>
    </source>
</evidence>
<reference evidence="10" key="1">
    <citation type="submission" date="2011-10" db="EMBL/GenBank/DDBJ databases">
        <title>The complete genome of chromosome of Thermovirga lienii DSM 17291.</title>
        <authorList>
            <consortium name="US DOE Joint Genome Institute (JGI-PGF)"/>
            <person name="Lucas S."/>
            <person name="Copeland A."/>
            <person name="Lapidus A."/>
            <person name="Glavina del Rio T."/>
            <person name="Dalin E."/>
            <person name="Tice H."/>
            <person name="Bruce D."/>
            <person name="Goodwin L."/>
            <person name="Pitluck S."/>
            <person name="Peters L."/>
            <person name="Mikhailova N."/>
            <person name="Saunders E."/>
            <person name="Kyrpides N."/>
            <person name="Mavromatis K."/>
            <person name="Ivanova N."/>
            <person name="Last F.I."/>
            <person name="Brettin T."/>
            <person name="Detter J.C."/>
            <person name="Han C."/>
            <person name="Larimer F."/>
            <person name="Land M."/>
            <person name="Hauser L."/>
            <person name="Markowitz V."/>
            <person name="Cheng J.-F."/>
            <person name="Hugenholtz P."/>
            <person name="Woyke T."/>
            <person name="Wu D."/>
            <person name="Spring S."/>
            <person name="Schroeder M."/>
            <person name="Brambilla E.-M."/>
            <person name="Klenk H.-P."/>
            <person name="Eisen J.A."/>
        </authorList>
    </citation>
    <scope>NUCLEOTIDE SEQUENCE [LARGE SCALE GENOMIC DNA]</scope>
    <source>
        <strain evidence="10">ATCC BAA-1197 / DSM 17291 / Cas60314</strain>
    </source>
</reference>
<dbReference type="InterPro" id="IPR036097">
    <property type="entry name" value="HisK_dim/P_sf"/>
</dbReference>
<sequence>MRTLKGKMTDLVAIIVVLVLLSGWFLIGKNVEDQLYKQAESSLASLTEVLSAEIENYGIQGLIANVDRWKDENSSRVTIITFDGRVLYDNKVPVEELDDHGSRPEVREAILKGFGKDLRYSRSVKDQSLYMAKSVADKDGNLYVLRISLPLSYMDQAIFEARKSLLFSLLAAGLIALIMGIFFSRQISKPLEDLTNEALKSERGKLSIGKKTNILEVFKLAEALEGMSSKLDKTLQDLKREQSYLESLLDSLPIGVMVIDKNSKIRYANNSIAYALREAPKLSKGLPFQSVIKVPELITLLEKSFKGEDSTIVFTSINKTERYLQAQSLSIEWGVMVVVTDMTERVLLEEARKAFIADASHELQTPLTIIRGAAELLMENEKMEPKEAKELAKKIITQQERMTGLVDDLLLLSRLEARPHEPKWEDVDLAVLLKNLVNEGKNLPAAEKIRLEYLGPQEAPTKGDAEELRRAFWNLLENAIKYTRKRFQDRDGGKVVLSLEKEEGHWIITVDDNGIGVPYELKDIIFERFQRGEKDRSREASKTGGYGLGLAIAQKIIKSHGGTINLEDKEEGALFRVKLPSG</sequence>
<keyword evidence="7" id="KW-1133">Transmembrane helix</keyword>
<dbReference type="GO" id="GO:0005886">
    <property type="term" value="C:plasma membrane"/>
    <property type="evidence" value="ECO:0007669"/>
    <property type="project" value="TreeGrafter"/>
</dbReference>
<evidence type="ECO:0000256" key="6">
    <source>
        <dbReference type="ARBA" id="ARBA00023012"/>
    </source>
</evidence>
<evidence type="ECO:0000256" key="3">
    <source>
        <dbReference type="ARBA" id="ARBA00022553"/>
    </source>
</evidence>
<dbReference type="PANTHER" id="PTHR45453:SF1">
    <property type="entry name" value="PHOSPHATE REGULON SENSOR PROTEIN PHOR"/>
    <property type="match status" value="1"/>
</dbReference>
<dbReference type="PANTHER" id="PTHR45453">
    <property type="entry name" value="PHOSPHATE REGULON SENSOR PROTEIN PHOR"/>
    <property type="match status" value="1"/>
</dbReference>
<evidence type="ECO:0000256" key="1">
    <source>
        <dbReference type="ARBA" id="ARBA00000085"/>
    </source>
</evidence>
<dbReference type="InterPro" id="IPR050351">
    <property type="entry name" value="BphY/WalK/GraS-like"/>
</dbReference>
<dbReference type="SUPFAM" id="SSF55785">
    <property type="entry name" value="PYP-like sensor domain (PAS domain)"/>
    <property type="match status" value="1"/>
</dbReference>
<dbReference type="Pfam" id="PF08448">
    <property type="entry name" value="PAS_4"/>
    <property type="match status" value="1"/>
</dbReference>
<evidence type="ECO:0000256" key="2">
    <source>
        <dbReference type="ARBA" id="ARBA00012438"/>
    </source>
</evidence>
<dbReference type="SMART" id="SM00388">
    <property type="entry name" value="HisKA"/>
    <property type="match status" value="1"/>
</dbReference>
<comment type="catalytic activity">
    <reaction evidence="1">
        <text>ATP + protein L-histidine = ADP + protein N-phospho-L-histidine.</text>
        <dbReference type="EC" id="2.7.13.3"/>
    </reaction>
</comment>
<organism evidence="9 10">
    <name type="scientific">Thermovirga lienii (strain ATCC BAA-1197 / DSM 17291 / Cas60314)</name>
    <dbReference type="NCBI Taxonomy" id="580340"/>
    <lineage>
        <taxon>Bacteria</taxon>
        <taxon>Thermotogati</taxon>
        <taxon>Synergistota</taxon>
        <taxon>Synergistia</taxon>
        <taxon>Synergistales</taxon>
        <taxon>Thermovirgaceae</taxon>
        <taxon>Thermovirga</taxon>
    </lineage>
</organism>
<dbReference type="InterPro" id="IPR003661">
    <property type="entry name" value="HisK_dim/P_dom"/>
</dbReference>
<dbReference type="Pfam" id="PF02518">
    <property type="entry name" value="HATPase_c"/>
    <property type="match status" value="1"/>
</dbReference>
<keyword evidence="7" id="KW-0472">Membrane</keyword>
<proteinExistence type="predicted"/>
<keyword evidence="10" id="KW-1185">Reference proteome</keyword>
<evidence type="ECO:0000256" key="4">
    <source>
        <dbReference type="ARBA" id="ARBA00022679"/>
    </source>
</evidence>
<evidence type="ECO:0000256" key="7">
    <source>
        <dbReference type="SAM" id="Phobius"/>
    </source>
</evidence>
<dbReference type="InterPro" id="IPR005467">
    <property type="entry name" value="His_kinase_dom"/>
</dbReference>
<evidence type="ECO:0000313" key="9">
    <source>
        <dbReference type="EMBL" id="AER65781.1"/>
    </source>
</evidence>
<dbReference type="InterPro" id="IPR036890">
    <property type="entry name" value="HATPase_C_sf"/>
</dbReference>
<keyword evidence="4" id="KW-0808">Transferase</keyword>
<dbReference type="GO" id="GO:0004721">
    <property type="term" value="F:phosphoprotein phosphatase activity"/>
    <property type="evidence" value="ECO:0007669"/>
    <property type="project" value="TreeGrafter"/>
</dbReference>
<dbReference type="Gene3D" id="1.10.287.130">
    <property type="match status" value="1"/>
</dbReference>
<keyword evidence="6" id="KW-0902">Two-component regulatory system</keyword>
<gene>
    <name evidence="9" type="ordered locus">Tlie_0035</name>
</gene>
<dbReference type="EMBL" id="CP003096">
    <property type="protein sequence ID" value="AER65781.1"/>
    <property type="molecule type" value="Genomic_DNA"/>
</dbReference>
<dbReference type="InterPro" id="IPR013656">
    <property type="entry name" value="PAS_4"/>
</dbReference>
<dbReference type="Pfam" id="PF00512">
    <property type="entry name" value="HisKA"/>
    <property type="match status" value="1"/>
</dbReference>
<feature type="transmembrane region" description="Helical" evidence="7">
    <location>
        <begin position="164"/>
        <end position="183"/>
    </location>
</feature>
<accession>G7V5F4</accession>
<feature type="domain" description="Histidine kinase" evidence="8">
    <location>
        <begin position="358"/>
        <end position="582"/>
    </location>
</feature>
<dbReference type="SUPFAM" id="SSF55874">
    <property type="entry name" value="ATPase domain of HSP90 chaperone/DNA topoisomerase II/histidine kinase"/>
    <property type="match status" value="1"/>
</dbReference>
<protein>
    <recommendedName>
        <fullName evidence="2">histidine kinase</fullName>
        <ecNumber evidence="2">2.7.13.3</ecNumber>
    </recommendedName>
</protein>
<keyword evidence="3" id="KW-0597">Phosphoprotein</keyword>